<evidence type="ECO:0000256" key="10">
    <source>
        <dbReference type="ARBA" id="ARBA00031484"/>
    </source>
</evidence>
<keyword evidence="17" id="KW-1185">Reference proteome</keyword>
<keyword evidence="8" id="KW-0143">Chaperone</keyword>
<reference evidence="16 17" key="1">
    <citation type="journal article" date="2012" name="J. Bacteriol.">
        <title>Genome Sequence of Nitratireductor pacificus Type Strain pht-3B.</title>
        <authorList>
            <person name="Lai Q."/>
            <person name="Li G."/>
            <person name="Shao Z."/>
        </authorList>
    </citation>
    <scope>NUCLEOTIDE SEQUENCE [LARGE SCALE GENOMIC DNA]</scope>
    <source>
        <strain evidence="17">pht-3B</strain>
    </source>
</reference>
<keyword evidence="5" id="KW-0812">Transmembrane</keyword>
<evidence type="ECO:0000256" key="9">
    <source>
        <dbReference type="ARBA" id="ARBA00030642"/>
    </source>
</evidence>
<dbReference type="STRING" id="391937.NA2_13385"/>
<dbReference type="InterPro" id="IPR027304">
    <property type="entry name" value="Trigger_fact/SurA_dom_sf"/>
</dbReference>
<dbReference type="PATRIC" id="fig|391937.3.peg.2748"/>
<proteinExistence type="inferred from homology"/>
<keyword evidence="14" id="KW-0697">Rotamase</keyword>
<comment type="subcellular location">
    <subcellularLocation>
        <location evidence="1">Cell inner membrane</location>
        <topology evidence="1">Single-pass type II membrane protein</topology>
        <orientation evidence="1">Periplasmic side</orientation>
    </subcellularLocation>
</comment>
<sequence length="628" mass="68596">MLDSLRKAASTWIAKLLLGLLVVSFAVWGISGQILNDQSRSVLTAGDASVSMLDFRLAYDRQINALSQRLGTRVTREQAVAFGLDDQVMQQLAAGVLLDEEARQLGLGLSSDKLAQLTAEDPAFRGADGRFDRQQFDFVLRQIGMRPEDYLKNREQVAIRQQIVEAATDGIAVPDELLKNMALYRGEDRTVEYLPLPRALVEPIEQPEDAALQTWFDERKADYAAPEYRKFTYVKLEPSDIADPSSISADQVQKAYEDLRDRYTTPEKRAIEQIVFANKDAAASALKDLLDGKSFADVATAAGKTAQDTELGTLARSEIPDSALAEAAFALDENQFSDVIDGAFGPVILNVTQITPEVVQPLAEVEDEIRQDLALEEASRILLDVHDSYEDARAGGATMAEAAERLKLTPRTIEAVDRNAQRPDGSIVNDLPQSAELLREVFDTDSGVENAPLSLGGSGFIFYEVEGITPERDRTLDEVREKVAADWTQAEAVQRLATRAAELAGELKDGKSLDEIATAIGQEKQTKRGLRRTANDADLGQSGVAAVFSVPRNGTGIFANPAGDGQFLFRVTEVFEPASASPESVPENERDAVRAALADDLLDQMVARLQGKYPVTVNRAAMQEALSF</sequence>
<gene>
    <name evidence="16" type="ORF">NA2_13385</name>
</gene>
<name>K2MMC9_9HYPH</name>
<keyword evidence="3" id="KW-1003">Cell membrane</keyword>
<evidence type="ECO:0000259" key="15">
    <source>
        <dbReference type="PROSITE" id="PS50198"/>
    </source>
</evidence>
<evidence type="ECO:0000256" key="3">
    <source>
        <dbReference type="ARBA" id="ARBA00022475"/>
    </source>
</evidence>
<dbReference type="RefSeq" id="WP_008597514.1">
    <property type="nucleotide sequence ID" value="NZ_AMRM01000014.1"/>
</dbReference>
<evidence type="ECO:0000256" key="13">
    <source>
        <dbReference type="ARBA" id="ARBA00042775"/>
    </source>
</evidence>
<dbReference type="InterPro" id="IPR046357">
    <property type="entry name" value="PPIase_dom_sf"/>
</dbReference>
<dbReference type="Pfam" id="PF13145">
    <property type="entry name" value="Rotamase_2"/>
    <property type="match status" value="1"/>
</dbReference>
<keyword evidence="4" id="KW-0997">Cell inner membrane</keyword>
<evidence type="ECO:0000256" key="4">
    <source>
        <dbReference type="ARBA" id="ARBA00022519"/>
    </source>
</evidence>
<evidence type="ECO:0000313" key="16">
    <source>
        <dbReference type="EMBL" id="EKF18392.1"/>
    </source>
</evidence>
<protein>
    <recommendedName>
        <fullName evidence="2">Parvulin-like PPIase</fullName>
    </recommendedName>
    <alternativeName>
        <fullName evidence="9">Peptidyl-prolyl cis-trans isomerase plp</fullName>
    </alternativeName>
    <alternativeName>
        <fullName evidence="12">Periplasmic chaperone PpiD</fullName>
    </alternativeName>
    <alternativeName>
        <fullName evidence="13">Periplasmic folding chaperone</fullName>
    </alternativeName>
    <alternativeName>
        <fullName evidence="10">Rotamase plp</fullName>
    </alternativeName>
</protein>
<accession>K2MMC9</accession>
<dbReference type="PROSITE" id="PS50198">
    <property type="entry name" value="PPIC_PPIASE_2"/>
    <property type="match status" value="1"/>
</dbReference>
<evidence type="ECO:0000256" key="12">
    <source>
        <dbReference type="ARBA" id="ARBA00040743"/>
    </source>
</evidence>
<dbReference type="PANTHER" id="PTHR47529:SF1">
    <property type="entry name" value="PERIPLASMIC CHAPERONE PPID"/>
    <property type="match status" value="1"/>
</dbReference>
<evidence type="ECO:0000313" key="17">
    <source>
        <dbReference type="Proteomes" id="UP000006786"/>
    </source>
</evidence>
<dbReference type="SUPFAM" id="SSF109998">
    <property type="entry name" value="Triger factor/SurA peptide-binding domain-like"/>
    <property type="match status" value="1"/>
</dbReference>
<evidence type="ECO:0000256" key="7">
    <source>
        <dbReference type="ARBA" id="ARBA00023136"/>
    </source>
</evidence>
<dbReference type="SUPFAM" id="SSF54534">
    <property type="entry name" value="FKBP-like"/>
    <property type="match status" value="1"/>
</dbReference>
<dbReference type="GO" id="GO:0005886">
    <property type="term" value="C:plasma membrane"/>
    <property type="evidence" value="ECO:0007669"/>
    <property type="project" value="UniProtKB-SubCell"/>
</dbReference>
<dbReference type="InterPro" id="IPR052029">
    <property type="entry name" value="PpiD_chaperone"/>
</dbReference>
<dbReference type="GO" id="GO:0003755">
    <property type="term" value="F:peptidyl-prolyl cis-trans isomerase activity"/>
    <property type="evidence" value="ECO:0007669"/>
    <property type="project" value="UniProtKB-KW"/>
</dbReference>
<dbReference type="Proteomes" id="UP000006786">
    <property type="component" value="Unassembled WGS sequence"/>
</dbReference>
<evidence type="ECO:0000256" key="14">
    <source>
        <dbReference type="PROSITE-ProRule" id="PRU00278"/>
    </source>
</evidence>
<comment type="similarity">
    <text evidence="11">Belongs to the PpiD chaperone family.</text>
</comment>
<dbReference type="Gene3D" id="3.10.50.40">
    <property type="match status" value="1"/>
</dbReference>
<evidence type="ECO:0000256" key="11">
    <source>
        <dbReference type="ARBA" id="ARBA00038408"/>
    </source>
</evidence>
<evidence type="ECO:0000256" key="1">
    <source>
        <dbReference type="ARBA" id="ARBA00004382"/>
    </source>
</evidence>
<dbReference type="AlphaFoldDB" id="K2MMC9"/>
<dbReference type="InterPro" id="IPR000297">
    <property type="entry name" value="PPIase_PpiC"/>
</dbReference>
<organism evidence="16 17">
    <name type="scientific">Nitratireductor pacificus pht-3B</name>
    <dbReference type="NCBI Taxonomy" id="391937"/>
    <lineage>
        <taxon>Bacteria</taxon>
        <taxon>Pseudomonadati</taxon>
        <taxon>Pseudomonadota</taxon>
        <taxon>Alphaproteobacteria</taxon>
        <taxon>Hyphomicrobiales</taxon>
        <taxon>Phyllobacteriaceae</taxon>
        <taxon>Nitratireductor</taxon>
    </lineage>
</organism>
<comment type="caution">
    <text evidence="16">The sequence shown here is derived from an EMBL/GenBank/DDBJ whole genome shotgun (WGS) entry which is preliminary data.</text>
</comment>
<evidence type="ECO:0000256" key="6">
    <source>
        <dbReference type="ARBA" id="ARBA00022989"/>
    </source>
</evidence>
<feature type="domain" description="PpiC" evidence="15">
    <location>
        <begin position="266"/>
        <end position="353"/>
    </location>
</feature>
<keyword evidence="6" id="KW-1133">Transmembrane helix</keyword>
<dbReference type="EMBL" id="AMRM01000014">
    <property type="protein sequence ID" value="EKF18392.1"/>
    <property type="molecule type" value="Genomic_DNA"/>
</dbReference>
<keyword evidence="7" id="KW-0472">Membrane</keyword>
<dbReference type="OrthoDB" id="9768393at2"/>
<evidence type="ECO:0000256" key="2">
    <source>
        <dbReference type="ARBA" id="ARBA00018370"/>
    </source>
</evidence>
<keyword evidence="14 16" id="KW-0413">Isomerase</keyword>
<evidence type="ECO:0000256" key="5">
    <source>
        <dbReference type="ARBA" id="ARBA00022692"/>
    </source>
</evidence>
<dbReference type="PANTHER" id="PTHR47529">
    <property type="entry name" value="PEPTIDYL-PROLYL CIS-TRANS ISOMERASE D"/>
    <property type="match status" value="1"/>
</dbReference>
<dbReference type="Pfam" id="PF13624">
    <property type="entry name" value="SurA_N_3"/>
    <property type="match status" value="1"/>
</dbReference>
<evidence type="ECO:0000256" key="8">
    <source>
        <dbReference type="ARBA" id="ARBA00023186"/>
    </source>
</evidence>
<dbReference type="eggNOG" id="COG0760">
    <property type="taxonomic scope" value="Bacteria"/>
</dbReference>